<name>A0A8J6P2A5_9BACT</name>
<accession>A0A8J6P2A5</accession>
<feature type="transmembrane region" description="Helical" evidence="1">
    <location>
        <begin position="177"/>
        <end position="198"/>
    </location>
</feature>
<dbReference type="GO" id="GO:0016020">
    <property type="term" value="C:membrane"/>
    <property type="evidence" value="ECO:0007669"/>
    <property type="project" value="InterPro"/>
</dbReference>
<dbReference type="EMBL" id="JACNIG010000454">
    <property type="protein sequence ID" value="MBC8434529.1"/>
    <property type="molecule type" value="Genomic_DNA"/>
</dbReference>
<evidence type="ECO:0000313" key="3">
    <source>
        <dbReference type="Proteomes" id="UP000605201"/>
    </source>
</evidence>
<dbReference type="Proteomes" id="UP000605201">
    <property type="component" value="Unassembled WGS sequence"/>
</dbReference>
<dbReference type="Gene3D" id="1.20.950.20">
    <property type="entry name" value="Transmembrane di-heme cytochromes, Chain C"/>
    <property type="match status" value="1"/>
</dbReference>
<evidence type="ECO:0008006" key="4">
    <source>
        <dbReference type="Google" id="ProtNLM"/>
    </source>
</evidence>
<evidence type="ECO:0000256" key="1">
    <source>
        <dbReference type="SAM" id="Phobius"/>
    </source>
</evidence>
<dbReference type="AlphaFoldDB" id="A0A8J6P2A5"/>
<evidence type="ECO:0000313" key="2">
    <source>
        <dbReference type="EMBL" id="MBC8434529.1"/>
    </source>
</evidence>
<proteinExistence type="predicted"/>
<gene>
    <name evidence="2" type="ORF">H8D96_21685</name>
</gene>
<sequence>MSVSIPVSSESIAISAKKIADEEDYFTYVAEVGAIPRDIYRNVNSNPFGDLPRYTIHIVIQHFLAFATFLVLASTGLPLYFSDVFWSPYVLSVFGGADIARYIHRIAASVMVFASAYHLIYIIGGTIHKIIKGKFDYKRSQIPRLKDLFDLIHDIKYFLGREQYRPKMEKFMYKQKMHYLAILWGNTVLISAGATLLFPEITAQLWPDLVTGIFPDGLVKILSEAIANFWPLPAFFQDFARLMHVDEAIMALLVLAFWHLSNVHLVPGRFPAQWTFITGRITREHQIEEHFLEYINNLKEIPAEREYMKRLLREKGYCVEEETEVPYSLETTGNPVEEKELEQ</sequence>
<feature type="transmembrane region" description="Helical" evidence="1">
    <location>
        <begin position="102"/>
        <end position="124"/>
    </location>
</feature>
<reference evidence="2 3" key="1">
    <citation type="submission" date="2020-08" db="EMBL/GenBank/DDBJ databases">
        <title>Bridging the membrane lipid divide: bacteria of the FCB group superphylum have the potential to synthesize archaeal ether lipids.</title>
        <authorList>
            <person name="Villanueva L."/>
            <person name="Von Meijenfeldt F.A.B."/>
            <person name="Westbye A.B."/>
            <person name="Yadav S."/>
            <person name="Hopmans E.C."/>
            <person name="Dutilh B.E."/>
            <person name="Sinninghe Damste J.S."/>
        </authorList>
    </citation>
    <scope>NUCLEOTIDE SEQUENCE [LARGE SCALE GENOMIC DNA]</scope>
    <source>
        <strain evidence="2">NIOZ-UU17</strain>
    </source>
</reference>
<dbReference type="InterPro" id="IPR016174">
    <property type="entry name" value="Di-haem_cyt_TM"/>
</dbReference>
<feature type="transmembrane region" description="Helical" evidence="1">
    <location>
        <begin position="63"/>
        <end position="82"/>
    </location>
</feature>
<keyword evidence="1" id="KW-0472">Membrane</keyword>
<keyword evidence="1" id="KW-1133">Transmembrane helix</keyword>
<dbReference type="SUPFAM" id="SSF81342">
    <property type="entry name" value="Transmembrane di-heme cytochromes"/>
    <property type="match status" value="1"/>
</dbReference>
<keyword evidence="1" id="KW-0812">Transmembrane</keyword>
<dbReference type="GO" id="GO:0022904">
    <property type="term" value="P:respiratory electron transport chain"/>
    <property type="evidence" value="ECO:0007669"/>
    <property type="project" value="InterPro"/>
</dbReference>
<protein>
    <recommendedName>
        <fullName evidence="4">DUF4405 domain-containing protein</fullName>
    </recommendedName>
</protein>
<comment type="caution">
    <text evidence="2">The sequence shown here is derived from an EMBL/GenBank/DDBJ whole genome shotgun (WGS) entry which is preliminary data.</text>
</comment>
<organism evidence="2 3">
    <name type="scientific">Candidatus Desulfatibia vada</name>
    <dbReference type="NCBI Taxonomy" id="2841696"/>
    <lineage>
        <taxon>Bacteria</taxon>
        <taxon>Pseudomonadati</taxon>
        <taxon>Thermodesulfobacteriota</taxon>
        <taxon>Desulfobacteria</taxon>
        <taxon>Desulfobacterales</taxon>
        <taxon>Desulfobacterales incertae sedis</taxon>
        <taxon>Candidatus Desulfatibia</taxon>
    </lineage>
</organism>